<reference evidence="12" key="4">
    <citation type="journal article" date="2015" name="G3 (Bethesda)">
        <title>Genome sequences of three phytopathogenic species of the Magnaporthaceae family of fungi.</title>
        <authorList>
            <person name="Okagaki L.H."/>
            <person name="Nunes C.C."/>
            <person name="Sailsbery J."/>
            <person name="Clay B."/>
            <person name="Brown D."/>
            <person name="John T."/>
            <person name="Oh Y."/>
            <person name="Young N."/>
            <person name="Fitzgerald M."/>
            <person name="Haas B.J."/>
            <person name="Zeng Q."/>
            <person name="Young S."/>
            <person name="Adiconis X."/>
            <person name="Fan L."/>
            <person name="Levin J.Z."/>
            <person name="Mitchell T.K."/>
            <person name="Okubara P.A."/>
            <person name="Farman M.L."/>
            <person name="Kohn L.M."/>
            <person name="Birren B."/>
            <person name="Ma L.-J."/>
            <person name="Dean R.A."/>
        </authorList>
    </citation>
    <scope>NUCLEOTIDE SEQUENCE</scope>
    <source>
        <strain evidence="12">R3-111a-1</strain>
    </source>
</reference>
<reference evidence="11" key="3">
    <citation type="submission" date="2010-09" db="EMBL/GenBank/DDBJ databases">
        <title>Annotation of Gaeumannomyces graminis var. tritici R3-111a-1.</title>
        <authorList>
            <consortium name="The Broad Institute Genome Sequencing Platform"/>
            <person name="Ma L.-J."/>
            <person name="Dead R."/>
            <person name="Young S.K."/>
            <person name="Zeng Q."/>
            <person name="Gargeya S."/>
            <person name="Fitzgerald M."/>
            <person name="Haas B."/>
            <person name="Abouelleil A."/>
            <person name="Alvarado L."/>
            <person name="Arachchi H.M."/>
            <person name="Berlin A."/>
            <person name="Brown A."/>
            <person name="Chapman S.B."/>
            <person name="Chen Z."/>
            <person name="Dunbar C."/>
            <person name="Freedman E."/>
            <person name="Gearin G."/>
            <person name="Gellesch M."/>
            <person name="Goldberg J."/>
            <person name="Griggs A."/>
            <person name="Gujja S."/>
            <person name="Heiman D."/>
            <person name="Howarth C."/>
            <person name="Larson L."/>
            <person name="Lui A."/>
            <person name="MacDonald P.J.P."/>
            <person name="Mehta T."/>
            <person name="Montmayeur A."/>
            <person name="Murphy C."/>
            <person name="Neiman D."/>
            <person name="Pearson M."/>
            <person name="Priest M."/>
            <person name="Roberts A."/>
            <person name="Saif S."/>
            <person name="Shea T."/>
            <person name="Shenoy N."/>
            <person name="Sisk P."/>
            <person name="Stolte C."/>
            <person name="Sykes S."/>
            <person name="Yandava C."/>
            <person name="Wortman J."/>
            <person name="Nusbaum C."/>
            <person name="Birren B."/>
        </authorList>
    </citation>
    <scope>NUCLEOTIDE SEQUENCE</scope>
    <source>
        <strain evidence="11">R3-111a-1</strain>
    </source>
</reference>
<reference evidence="13" key="1">
    <citation type="submission" date="2010-07" db="EMBL/GenBank/DDBJ databases">
        <title>The genome sequence of Gaeumannomyces graminis var. tritici strain R3-111a-1.</title>
        <authorList>
            <consortium name="The Broad Institute Genome Sequencing Platform"/>
            <person name="Ma L.-J."/>
            <person name="Dead R."/>
            <person name="Young S."/>
            <person name="Zeng Q."/>
            <person name="Koehrsen M."/>
            <person name="Alvarado L."/>
            <person name="Berlin A."/>
            <person name="Chapman S.B."/>
            <person name="Chen Z."/>
            <person name="Freedman E."/>
            <person name="Gellesch M."/>
            <person name="Goldberg J."/>
            <person name="Griggs A."/>
            <person name="Gujja S."/>
            <person name="Heilman E.R."/>
            <person name="Heiman D."/>
            <person name="Hepburn T."/>
            <person name="Howarth C."/>
            <person name="Jen D."/>
            <person name="Larson L."/>
            <person name="Mehta T."/>
            <person name="Neiman D."/>
            <person name="Pearson M."/>
            <person name="Roberts A."/>
            <person name="Saif S."/>
            <person name="Shea T."/>
            <person name="Shenoy N."/>
            <person name="Sisk P."/>
            <person name="Stolte C."/>
            <person name="Sykes S."/>
            <person name="Walk T."/>
            <person name="White J."/>
            <person name="Yandava C."/>
            <person name="Haas B."/>
            <person name="Nusbaum C."/>
            <person name="Birren B."/>
        </authorList>
    </citation>
    <scope>NUCLEOTIDE SEQUENCE [LARGE SCALE GENOMIC DNA]</scope>
    <source>
        <strain evidence="13">R3-111a-1</strain>
    </source>
</reference>
<evidence type="ECO:0000256" key="9">
    <source>
        <dbReference type="SAM" id="SignalP"/>
    </source>
</evidence>
<dbReference type="AlphaFoldDB" id="J3PH39"/>
<evidence type="ECO:0000256" key="8">
    <source>
        <dbReference type="SAM" id="MobiDB-lite"/>
    </source>
</evidence>
<dbReference type="CDD" id="cd21176">
    <property type="entry name" value="LPMO_auxiliary-like"/>
    <property type="match status" value="1"/>
</dbReference>
<dbReference type="GO" id="GO:0098552">
    <property type="term" value="C:side of membrane"/>
    <property type="evidence" value="ECO:0007669"/>
    <property type="project" value="UniProtKB-KW"/>
</dbReference>
<evidence type="ECO:0000313" key="13">
    <source>
        <dbReference type="Proteomes" id="UP000006039"/>
    </source>
</evidence>
<gene>
    <name evidence="12" type="primary">20353277</name>
    <name evidence="11" type="ORF">GGTG_12819</name>
</gene>
<evidence type="ECO:0000256" key="1">
    <source>
        <dbReference type="ARBA" id="ARBA00004609"/>
    </source>
</evidence>
<dbReference type="EMBL" id="GL385403">
    <property type="protein sequence ID" value="EJT69936.1"/>
    <property type="molecule type" value="Genomic_DNA"/>
</dbReference>
<dbReference type="Pfam" id="PF20238">
    <property type="entry name" value="BIM1-like_dom"/>
    <property type="match status" value="1"/>
</dbReference>
<keyword evidence="7" id="KW-0449">Lipoprotein</keyword>
<dbReference type="PANTHER" id="PTHR34992">
    <property type="entry name" value="HYPHAL ANASTAMOSIS-7 PROTEIN"/>
    <property type="match status" value="1"/>
</dbReference>
<feature type="domain" description="Copper acquisition factor BIM1-like" evidence="10">
    <location>
        <begin position="19"/>
        <end position="157"/>
    </location>
</feature>
<accession>J3PH39</accession>
<dbReference type="Proteomes" id="UP000006039">
    <property type="component" value="Unassembled WGS sequence"/>
</dbReference>
<dbReference type="OrthoDB" id="2146436at2759"/>
<protein>
    <recommendedName>
        <fullName evidence="10">Copper acquisition factor BIM1-like domain-containing protein</fullName>
    </recommendedName>
</protein>
<dbReference type="eggNOG" id="ENOG502S92W">
    <property type="taxonomic scope" value="Eukaryota"/>
</dbReference>
<dbReference type="InterPro" id="IPR046936">
    <property type="entry name" value="BIM1-like"/>
</dbReference>
<keyword evidence="4 9" id="KW-0732">Signal</keyword>
<dbReference type="EnsemblFungi" id="EJT69936">
    <property type="protein sequence ID" value="EJT69936"/>
    <property type="gene ID" value="GGTG_12819"/>
</dbReference>
<proteinExistence type="predicted"/>
<reference evidence="12" key="5">
    <citation type="submission" date="2018-04" db="UniProtKB">
        <authorList>
            <consortium name="EnsemblFungi"/>
        </authorList>
    </citation>
    <scope>IDENTIFICATION</scope>
    <source>
        <strain evidence="12">R3-111a-1</strain>
    </source>
</reference>
<name>J3PH39_GAET3</name>
<dbReference type="InterPro" id="IPR046530">
    <property type="entry name" value="BIM1-like_dom"/>
</dbReference>
<keyword evidence="5" id="KW-0472">Membrane</keyword>
<evidence type="ECO:0000313" key="11">
    <source>
        <dbReference type="EMBL" id="EJT69936.1"/>
    </source>
</evidence>
<evidence type="ECO:0000256" key="4">
    <source>
        <dbReference type="ARBA" id="ARBA00022729"/>
    </source>
</evidence>
<sequence length="226" mass="22661">MAPFASVGAAALLLVASASAHFTLRTPPSIGFDDSKEGEGPCGGFKPDFDKGKVTDFHVGGEPIGTSQSHPSARWLYRATLDQTATGGWTQLYPIVLQNSLGFMCQPSVPAPEAWVGKRGVVGVVANGDDGLLYQCAAVNFVSGQGKADGSTCQNSSSQIVFTSDPQLAALASGSISSPEAPPNNTASGGSGGASGGGSKPNSAAVAMGNILAVLAITGLSATYIL</sequence>
<keyword evidence="3" id="KW-0336">GPI-anchor</keyword>
<feature type="region of interest" description="Disordered" evidence="8">
    <location>
        <begin position="174"/>
        <end position="199"/>
    </location>
</feature>
<feature type="signal peptide" evidence="9">
    <location>
        <begin position="1"/>
        <end position="20"/>
    </location>
</feature>
<feature type="compositionally biased region" description="Polar residues" evidence="8">
    <location>
        <begin position="174"/>
        <end position="186"/>
    </location>
</feature>
<dbReference type="GeneID" id="20353277"/>
<dbReference type="GO" id="GO:0005886">
    <property type="term" value="C:plasma membrane"/>
    <property type="evidence" value="ECO:0007669"/>
    <property type="project" value="UniProtKB-SubCell"/>
</dbReference>
<dbReference type="VEuPathDB" id="FungiDB:GGTG_12819"/>
<reference evidence="11" key="2">
    <citation type="submission" date="2010-07" db="EMBL/GenBank/DDBJ databases">
        <authorList>
            <consortium name="The Broad Institute Genome Sequencing Platform"/>
            <consortium name="Broad Institute Genome Sequencing Center for Infectious Disease"/>
            <person name="Ma L.-J."/>
            <person name="Dead R."/>
            <person name="Young S."/>
            <person name="Zeng Q."/>
            <person name="Koehrsen M."/>
            <person name="Alvarado L."/>
            <person name="Berlin A."/>
            <person name="Chapman S.B."/>
            <person name="Chen Z."/>
            <person name="Freedman E."/>
            <person name="Gellesch M."/>
            <person name="Goldberg J."/>
            <person name="Griggs A."/>
            <person name="Gujja S."/>
            <person name="Heilman E.R."/>
            <person name="Heiman D."/>
            <person name="Hepburn T."/>
            <person name="Howarth C."/>
            <person name="Jen D."/>
            <person name="Larson L."/>
            <person name="Mehta T."/>
            <person name="Neiman D."/>
            <person name="Pearson M."/>
            <person name="Roberts A."/>
            <person name="Saif S."/>
            <person name="Shea T."/>
            <person name="Shenoy N."/>
            <person name="Sisk P."/>
            <person name="Stolte C."/>
            <person name="Sykes S."/>
            <person name="Walk T."/>
            <person name="White J."/>
            <person name="Yandava C."/>
            <person name="Haas B."/>
            <person name="Nusbaum C."/>
            <person name="Birren B."/>
        </authorList>
    </citation>
    <scope>NUCLEOTIDE SEQUENCE</scope>
    <source>
        <strain evidence="11">R3-111a-1</strain>
    </source>
</reference>
<evidence type="ECO:0000256" key="3">
    <source>
        <dbReference type="ARBA" id="ARBA00022622"/>
    </source>
</evidence>
<evidence type="ECO:0000256" key="5">
    <source>
        <dbReference type="ARBA" id="ARBA00023136"/>
    </source>
</evidence>
<dbReference type="HOGENOM" id="CLU_070647_0_1_1"/>
<evidence type="ECO:0000256" key="7">
    <source>
        <dbReference type="ARBA" id="ARBA00023288"/>
    </source>
</evidence>
<dbReference type="PANTHER" id="PTHR34992:SF1">
    <property type="entry name" value="COPPER ACQUISITION FACTOR BIM1-LIKE DOMAIN-CONTAINING PROTEIN"/>
    <property type="match status" value="1"/>
</dbReference>
<keyword evidence="13" id="KW-1185">Reference proteome</keyword>
<evidence type="ECO:0000256" key="2">
    <source>
        <dbReference type="ARBA" id="ARBA00022475"/>
    </source>
</evidence>
<keyword evidence="2" id="KW-1003">Cell membrane</keyword>
<feature type="chain" id="PRO_5015095351" description="Copper acquisition factor BIM1-like domain-containing protein" evidence="9">
    <location>
        <begin position="21"/>
        <end position="226"/>
    </location>
</feature>
<dbReference type="RefSeq" id="XP_009228984.1">
    <property type="nucleotide sequence ID" value="XM_009230720.1"/>
</dbReference>
<evidence type="ECO:0000259" key="10">
    <source>
        <dbReference type="Pfam" id="PF20238"/>
    </source>
</evidence>
<evidence type="ECO:0000313" key="12">
    <source>
        <dbReference type="EnsemblFungi" id="EJT69936"/>
    </source>
</evidence>
<comment type="subcellular location">
    <subcellularLocation>
        <location evidence="1">Cell membrane</location>
        <topology evidence="1">Lipid-anchor</topology>
        <topology evidence="1">GPI-anchor</topology>
    </subcellularLocation>
</comment>
<feature type="compositionally biased region" description="Gly residues" evidence="8">
    <location>
        <begin position="189"/>
        <end position="199"/>
    </location>
</feature>
<keyword evidence="6" id="KW-0325">Glycoprotein</keyword>
<evidence type="ECO:0000256" key="6">
    <source>
        <dbReference type="ARBA" id="ARBA00023180"/>
    </source>
</evidence>
<organism evidence="11">
    <name type="scientific">Gaeumannomyces tritici (strain R3-111a-1)</name>
    <name type="common">Wheat and barley take-all root rot fungus</name>
    <name type="synonym">Gaeumannomyces graminis var. tritici</name>
    <dbReference type="NCBI Taxonomy" id="644352"/>
    <lineage>
        <taxon>Eukaryota</taxon>
        <taxon>Fungi</taxon>
        <taxon>Dikarya</taxon>
        <taxon>Ascomycota</taxon>
        <taxon>Pezizomycotina</taxon>
        <taxon>Sordariomycetes</taxon>
        <taxon>Sordariomycetidae</taxon>
        <taxon>Magnaporthales</taxon>
        <taxon>Magnaporthaceae</taxon>
        <taxon>Gaeumannomyces</taxon>
    </lineage>
</organism>